<name>A0A5B8MC12_9CHLO</name>
<proteinExistence type="predicted"/>
<protein>
    <recommendedName>
        <fullName evidence="4">RWP-RK domain-containing protein</fullName>
    </recommendedName>
</protein>
<reference evidence="2 3" key="1">
    <citation type="submission" date="2018-07" db="EMBL/GenBank/DDBJ databases">
        <title>The complete nuclear genome of the prasinophyte Chloropicon primus (CCMP1205).</title>
        <authorList>
            <person name="Pombert J.-F."/>
            <person name="Otis C."/>
            <person name="Turmel M."/>
            <person name="Lemieux C."/>
        </authorList>
    </citation>
    <scope>NUCLEOTIDE SEQUENCE [LARGE SCALE GENOMIC DNA]</scope>
    <source>
        <strain evidence="2 3">CCMP1205</strain>
    </source>
</reference>
<feature type="region of interest" description="Disordered" evidence="1">
    <location>
        <begin position="62"/>
        <end position="91"/>
    </location>
</feature>
<keyword evidence="3" id="KW-1185">Reference proteome</keyword>
<dbReference type="Proteomes" id="UP000316726">
    <property type="component" value="Chromosome 1"/>
</dbReference>
<feature type="compositionally biased region" description="Basic and acidic residues" evidence="1">
    <location>
        <begin position="62"/>
        <end position="80"/>
    </location>
</feature>
<sequence length="274" mass="31268">MAPGEITSVVKIDFVPPRFPYSSVEADLSRYKEVSRITLVRTRIVRHHHHVVRLGHEWLKKEPKSESSDTTLSRESKPGDSEDVSVESETQVTPCNDVQRAYSLASDGWVVPLESHSQTKTCTCNQKKLVVKRGKFTKALPCARCLMRIFTVFDSKKAAKECGLSLSTFKKLLREKHIPVYPSRILKSITNCIHQLEKQDKPRTLSVSNDLSVCRLELQRQKERLEAACRSTKDNPIMVEGVCKLSGTFCKIRHKLYKRTHRMNLSRRSGFGSK</sequence>
<evidence type="ECO:0000313" key="3">
    <source>
        <dbReference type="Proteomes" id="UP000316726"/>
    </source>
</evidence>
<accession>A0A5B8MC12</accession>
<organism evidence="2 3">
    <name type="scientific">Chloropicon primus</name>
    <dbReference type="NCBI Taxonomy" id="1764295"/>
    <lineage>
        <taxon>Eukaryota</taxon>
        <taxon>Viridiplantae</taxon>
        <taxon>Chlorophyta</taxon>
        <taxon>Chloropicophyceae</taxon>
        <taxon>Chloropicales</taxon>
        <taxon>Chloropicaceae</taxon>
        <taxon>Chloropicon</taxon>
    </lineage>
</organism>
<dbReference type="AlphaFoldDB" id="A0A5B8MC12"/>
<evidence type="ECO:0000313" key="2">
    <source>
        <dbReference type="EMBL" id="QDZ17883.1"/>
    </source>
</evidence>
<gene>
    <name evidence="2" type="ORF">A3770_01p04010</name>
</gene>
<dbReference type="EMBL" id="CP031034">
    <property type="protein sequence ID" value="QDZ17883.1"/>
    <property type="molecule type" value="Genomic_DNA"/>
</dbReference>
<evidence type="ECO:0000256" key="1">
    <source>
        <dbReference type="SAM" id="MobiDB-lite"/>
    </source>
</evidence>
<evidence type="ECO:0008006" key="4">
    <source>
        <dbReference type="Google" id="ProtNLM"/>
    </source>
</evidence>